<dbReference type="EMBL" id="CP118246">
    <property type="protein sequence ID" value="WDR02931.1"/>
    <property type="molecule type" value="Genomic_DNA"/>
</dbReference>
<dbReference type="PANTHER" id="PTHR30386">
    <property type="entry name" value="MEMBRANE FUSION SUBUNIT OF EMRAB-TOLC MULTIDRUG EFFLUX PUMP"/>
    <property type="match status" value="1"/>
</dbReference>
<keyword evidence="3" id="KW-1185">Reference proteome</keyword>
<name>A0ABY7YNN8_9HYPH</name>
<feature type="domain" description="AprE-like beta-barrel" evidence="1">
    <location>
        <begin position="53"/>
        <end position="143"/>
    </location>
</feature>
<dbReference type="InterPro" id="IPR050739">
    <property type="entry name" value="MFP"/>
</dbReference>
<evidence type="ECO:0000313" key="3">
    <source>
        <dbReference type="Proteomes" id="UP001220530"/>
    </source>
</evidence>
<organism evidence="2 3">
    <name type="scientific">Devosia algicola</name>
    <dbReference type="NCBI Taxonomy" id="3026418"/>
    <lineage>
        <taxon>Bacteria</taxon>
        <taxon>Pseudomonadati</taxon>
        <taxon>Pseudomonadota</taxon>
        <taxon>Alphaproteobacteria</taxon>
        <taxon>Hyphomicrobiales</taxon>
        <taxon>Devosiaceae</taxon>
        <taxon>Devosia</taxon>
    </lineage>
</organism>
<dbReference type="Pfam" id="PF26002">
    <property type="entry name" value="Beta-barrel_AprE"/>
    <property type="match status" value="1"/>
</dbReference>
<evidence type="ECO:0000313" key="2">
    <source>
        <dbReference type="EMBL" id="WDR02931.1"/>
    </source>
</evidence>
<evidence type="ECO:0000259" key="1">
    <source>
        <dbReference type="Pfam" id="PF26002"/>
    </source>
</evidence>
<gene>
    <name evidence="2" type="ORF">PSQ19_01515</name>
</gene>
<protein>
    <submittedName>
        <fullName evidence="2">HlyD family efflux transporter periplasmic adaptor subunit</fullName>
    </submittedName>
</protein>
<dbReference type="PANTHER" id="PTHR30386:SF17">
    <property type="entry name" value="ALKALINE PROTEASE SECRETION PROTEIN APRE"/>
    <property type="match status" value="1"/>
</dbReference>
<dbReference type="Proteomes" id="UP001220530">
    <property type="component" value="Chromosome"/>
</dbReference>
<proteinExistence type="predicted"/>
<dbReference type="InterPro" id="IPR058982">
    <property type="entry name" value="Beta-barrel_AprE"/>
</dbReference>
<accession>A0ABY7YNN8</accession>
<dbReference type="Gene3D" id="2.40.30.170">
    <property type="match status" value="1"/>
</dbReference>
<reference evidence="2 3" key="1">
    <citation type="submission" date="2023-02" db="EMBL/GenBank/DDBJ databases">
        <title>Devosia algicola sp. nov., isolated from the phycosphere of marine algae.</title>
        <authorList>
            <person name="Kim J.M."/>
            <person name="Lee J.K."/>
            <person name="Choi B.J."/>
            <person name="Bayburt H."/>
            <person name="Jeon C.O."/>
        </authorList>
    </citation>
    <scope>NUCLEOTIDE SEQUENCE [LARGE SCALE GENOMIC DNA]</scope>
    <source>
        <strain evidence="2 3">G20-9</strain>
    </source>
</reference>
<dbReference type="PRINTS" id="PR01490">
    <property type="entry name" value="RTXTOXIND"/>
</dbReference>
<sequence length="166" mass="18433">MMQKMIATKARLSRLEIRAPIAGTVHESIVQTVGGVIAPADTLMLIVPEEEHLLVDMRVSPLEINKLHVGQEAEVRMLSFDPRTTPNLVGSVNTISPDLIRDAATGAQYFSVRIDIADNERDKLPGDAALVPGMPAESFFQTGERTVWSYLMAPIEERFSRTFREN</sequence>